<dbReference type="InterPro" id="IPR051056">
    <property type="entry name" value="Glycosyl_Hydrolase_73"/>
</dbReference>
<reference evidence="5" key="1">
    <citation type="submission" date="2019-02" db="EMBL/GenBank/DDBJ databases">
        <title>Draft genome sequence of Enterococcus sp. Gos25-1.</title>
        <authorList>
            <person name="Tanaka N."/>
            <person name="Shiwa Y."/>
            <person name="Fujita N."/>
        </authorList>
    </citation>
    <scope>NUCLEOTIDE SEQUENCE [LARGE SCALE GENOMIC DNA]</scope>
    <source>
        <strain evidence="5">Gos25-1</strain>
    </source>
</reference>
<dbReference type="InterPro" id="IPR002901">
    <property type="entry name" value="MGlyc_endo_b_GlcNAc-like_dom"/>
</dbReference>
<proteinExistence type="inferred from homology"/>
<dbReference type="EMBL" id="BJCC01000031">
    <property type="protein sequence ID" value="GCF95394.1"/>
    <property type="molecule type" value="Genomic_DNA"/>
</dbReference>
<protein>
    <submittedName>
        <fullName evidence="4">N-acetylmuramoyl-L-alanine amidase</fullName>
    </submittedName>
</protein>
<dbReference type="SUPFAM" id="SSF54001">
    <property type="entry name" value="Cysteine proteinases"/>
    <property type="match status" value="1"/>
</dbReference>
<evidence type="ECO:0000259" key="3">
    <source>
        <dbReference type="PROSITE" id="PS50911"/>
    </source>
</evidence>
<dbReference type="InterPro" id="IPR038765">
    <property type="entry name" value="Papain-like_cys_pep_sf"/>
</dbReference>
<dbReference type="InterPro" id="IPR007921">
    <property type="entry name" value="CHAP_dom"/>
</dbReference>
<comment type="similarity">
    <text evidence="1">Belongs to the glycosyl hydrolase 73 family.</text>
</comment>
<feature type="domain" description="Peptidase C51" evidence="3">
    <location>
        <begin position="352"/>
        <end position="482"/>
    </location>
</feature>
<dbReference type="Proteomes" id="UP000290567">
    <property type="component" value="Unassembled WGS sequence"/>
</dbReference>
<dbReference type="Pfam" id="PF01832">
    <property type="entry name" value="Glucosaminidase"/>
    <property type="match status" value="1"/>
</dbReference>
<sequence length="484" mass="53709">MNDVELDESFLVSEVAESDLNSFELPLLQSFEDKNRALLIYEGIKQVGAEKVLDKESDEKEKQDITNVEELIDYLTYQLFDQSYDQVKQQEVAFEEKQPGDLLYQEGKLIGMYLGDEYYLNVEEQQVFVEDFSELKEEKLSAKQMTDLTPTDYGKTVEKAYPASMDYRANEQTQAFIDKISDQAQELGLKYDVFASVMIAQAILESASGTSGLSVAPHYNLFGIKGSFQGSSVSMSTQEDRGSGDMYTTTSAFRSYPSYGESLGDYVTLLRGGVQGNDDFYTGAWRSKAKNYLRAADFLTGKYATDSSYNRKLSSLIAVYHLTEYDIPRSVTGTGTETSAILQGKENIPEVYRKAMKYPDYNGKNYNTSGSYPVGQCTWYAFNRVAQLGKRVDDFMGNGGEWGTKGRSLGYKVSSTPKAGWLISFSPGTAGSDPRYGHVAFVEAVGPDGILISEGNVVGGTTISYRVIGNELAKSNLVSYIEPK</sequence>
<dbReference type="AlphaFoldDB" id="A0A4P5PF78"/>
<name>A0A4P5PF78_9ENTE</name>
<dbReference type="Gene3D" id="4.10.80.30">
    <property type="entry name" value="DNA polymerase, domain 6"/>
    <property type="match status" value="1"/>
</dbReference>
<evidence type="ECO:0000313" key="5">
    <source>
        <dbReference type="Proteomes" id="UP000290567"/>
    </source>
</evidence>
<dbReference type="SMART" id="SM00047">
    <property type="entry name" value="LYZ2"/>
    <property type="match status" value="1"/>
</dbReference>
<gene>
    <name evidence="4" type="ORF">NRIC_32850</name>
</gene>
<evidence type="ECO:0000256" key="1">
    <source>
        <dbReference type="ARBA" id="ARBA00010266"/>
    </source>
</evidence>
<dbReference type="Gene3D" id="1.10.530.10">
    <property type="match status" value="1"/>
</dbReference>
<dbReference type="PANTHER" id="PTHR33308">
    <property type="entry name" value="PEPTIDOGLYCAN HYDROLASE FLGJ"/>
    <property type="match status" value="1"/>
</dbReference>
<dbReference type="PANTHER" id="PTHR33308:SF9">
    <property type="entry name" value="PEPTIDOGLYCAN HYDROLASE FLGJ"/>
    <property type="match status" value="1"/>
</dbReference>
<dbReference type="Pfam" id="PF05257">
    <property type="entry name" value="CHAP"/>
    <property type="match status" value="1"/>
</dbReference>
<dbReference type="Gene3D" id="3.90.1720.10">
    <property type="entry name" value="endopeptidase domain like (from Nostoc punctiforme)"/>
    <property type="match status" value="1"/>
</dbReference>
<dbReference type="PROSITE" id="PS50911">
    <property type="entry name" value="CHAP"/>
    <property type="match status" value="1"/>
</dbReference>
<accession>A0A4P5PF78</accession>
<evidence type="ECO:0000313" key="4">
    <source>
        <dbReference type="EMBL" id="GCF95394.1"/>
    </source>
</evidence>
<comment type="caution">
    <text evidence="4">The sequence shown here is derived from an EMBL/GenBank/DDBJ whole genome shotgun (WGS) entry which is preliminary data.</text>
</comment>
<keyword evidence="2" id="KW-0378">Hydrolase</keyword>
<evidence type="ECO:0000256" key="2">
    <source>
        <dbReference type="ARBA" id="ARBA00022801"/>
    </source>
</evidence>
<dbReference type="GO" id="GO:0004040">
    <property type="term" value="F:amidase activity"/>
    <property type="evidence" value="ECO:0007669"/>
    <property type="project" value="InterPro"/>
</dbReference>
<keyword evidence="5" id="KW-1185">Reference proteome</keyword>
<organism evidence="4 5">
    <name type="scientific">Enterococcus florum</name>
    <dbReference type="NCBI Taxonomy" id="2480627"/>
    <lineage>
        <taxon>Bacteria</taxon>
        <taxon>Bacillati</taxon>
        <taxon>Bacillota</taxon>
        <taxon>Bacilli</taxon>
        <taxon>Lactobacillales</taxon>
        <taxon>Enterococcaceae</taxon>
        <taxon>Enterococcus</taxon>
    </lineage>
</organism>